<dbReference type="AlphaFoldDB" id="A0A6G0I664"/>
<dbReference type="Pfam" id="PF01825">
    <property type="entry name" value="GPS"/>
    <property type="match status" value="1"/>
</dbReference>
<evidence type="ECO:0000256" key="6">
    <source>
        <dbReference type="SAM" id="Phobius"/>
    </source>
</evidence>
<dbReference type="InterPro" id="IPR017981">
    <property type="entry name" value="GPCR_2-like_7TM"/>
</dbReference>
<keyword evidence="5" id="KW-1015">Disulfide bond</keyword>
<keyword evidence="3 6" id="KW-1133">Transmembrane helix</keyword>
<proteinExistence type="predicted"/>
<feature type="transmembrane region" description="Helical" evidence="6">
    <location>
        <begin position="431"/>
        <end position="451"/>
    </location>
</feature>
<accession>A0A6G0I664</accession>
<dbReference type="PROSITE" id="PS50261">
    <property type="entry name" value="G_PROTEIN_RECEP_F2_4"/>
    <property type="match status" value="1"/>
</dbReference>
<organism evidence="9 10">
    <name type="scientific">Larimichthys crocea</name>
    <name type="common">Large yellow croaker</name>
    <name type="synonym">Pseudosciaena crocea</name>
    <dbReference type="NCBI Taxonomy" id="215358"/>
    <lineage>
        <taxon>Eukaryota</taxon>
        <taxon>Metazoa</taxon>
        <taxon>Chordata</taxon>
        <taxon>Craniata</taxon>
        <taxon>Vertebrata</taxon>
        <taxon>Euteleostomi</taxon>
        <taxon>Actinopterygii</taxon>
        <taxon>Neopterygii</taxon>
        <taxon>Teleostei</taxon>
        <taxon>Neoteleostei</taxon>
        <taxon>Acanthomorphata</taxon>
        <taxon>Eupercaria</taxon>
        <taxon>Sciaenidae</taxon>
        <taxon>Larimichthys</taxon>
    </lineage>
</organism>
<dbReference type="InterPro" id="IPR000832">
    <property type="entry name" value="GPCR_2_secretin-like"/>
</dbReference>
<dbReference type="SMART" id="SM00303">
    <property type="entry name" value="GPS"/>
    <property type="match status" value="1"/>
</dbReference>
<gene>
    <name evidence="9" type="ORF">D5F01_LYC14669</name>
</gene>
<feature type="transmembrane region" description="Helical" evidence="6">
    <location>
        <begin position="327"/>
        <end position="350"/>
    </location>
</feature>
<evidence type="ECO:0000256" key="5">
    <source>
        <dbReference type="ARBA" id="ARBA00023157"/>
    </source>
</evidence>
<dbReference type="PANTHER" id="PTHR12011:SF474">
    <property type="entry name" value="ADHESION G PROTEIN-COUPLED RECEPTOR G11-RELATED"/>
    <property type="match status" value="1"/>
</dbReference>
<name>A0A6G0I664_LARCR</name>
<feature type="domain" description="GAIN-B" evidence="7">
    <location>
        <begin position="169"/>
        <end position="316"/>
    </location>
</feature>
<evidence type="ECO:0000256" key="2">
    <source>
        <dbReference type="ARBA" id="ARBA00022692"/>
    </source>
</evidence>
<dbReference type="Pfam" id="PF00002">
    <property type="entry name" value="7tm_2"/>
    <property type="match status" value="1"/>
</dbReference>
<dbReference type="InterPro" id="IPR046338">
    <property type="entry name" value="GAIN_dom_sf"/>
</dbReference>
<dbReference type="EMBL" id="REGW02000014">
    <property type="protein sequence ID" value="KAE8286722.1"/>
    <property type="molecule type" value="Genomic_DNA"/>
</dbReference>
<dbReference type="PROSITE" id="PS50221">
    <property type="entry name" value="GAIN_B"/>
    <property type="match status" value="1"/>
</dbReference>
<comment type="subcellular location">
    <subcellularLocation>
        <location evidence="1">Membrane</location>
        <topology evidence="1">Multi-pass membrane protein</topology>
    </subcellularLocation>
</comment>
<dbReference type="InterPro" id="IPR000203">
    <property type="entry name" value="GPS"/>
</dbReference>
<feature type="transmembrane region" description="Helical" evidence="6">
    <location>
        <begin position="393"/>
        <end position="411"/>
    </location>
</feature>
<feature type="transmembrane region" description="Helical" evidence="6">
    <location>
        <begin position="362"/>
        <end position="381"/>
    </location>
</feature>
<evidence type="ECO:0000313" key="10">
    <source>
        <dbReference type="Proteomes" id="UP000424527"/>
    </source>
</evidence>
<evidence type="ECO:0000259" key="7">
    <source>
        <dbReference type="PROSITE" id="PS50221"/>
    </source>
</evidence>
<keyword evidence="2 6" id="KW-0812">Transmembrane</keyword>
<evidence type="ECO:0000259" key="8">
    <source>
        <dbReference type="PROSITE" id="PS50261"/>
    </source>
</evidence>
<feature type="transmembrane region" description="Helical" evidence="6">
    <location>
        <begin position="485"/>
        <end position="508"/>
    </location>
</feature>
<keyword evidence="9" id="KW-0675">Receptor</keyword>
<dbReference type="Gene3D" id="1.20.1070.10">
    <property type="entry name" value="Rhodopsin 7-helix transmembrane proteins"/>
    <property type="match status" value="1"/>
</dbReference>
<evidence type="ECO:0000256" key="3">
    <source>
        <dbReference type="ARBA" id="ARBA00022989"/>
    </source>
</evidence>
<dbReference type="GO" id="GO:0007166">
    <property type="term" value="P:cell surface receptor signaling pathway"/>
    <property type="evidence" value="ECO:0007669"/>
    <property type="project" value="InterPro"/>
</dbReference>
<keyword evidence="10" id="KW-1185">Reference proteome</keyword>
<protein>
    <submittedName>
        <fullName evidence="9">Adhesion G-protein coupled receptor G2</fullName>
    </submittedName>
</protein>
<feature type="transmembrane region" description="Helical" evidence="6">
    <location>
        <begin position="529"/>
        <end position="548"/>
    </location>
</feature>
<dbReference type="Gene3D" id="2.60.220.50">
    <property type="match status" value="1"/>
</dbReference>
<evidence type="ECO:0000256" key="1">
    <source>
        <dbReference type="ARBA" id="ARBA00004141"/>
    </source>
</evidence>
<reference evidence="9 10" key="1">
    <citation type="submission" date="2019-07" db="EMBL/GenBank/DDBJ databases">
        <title>Chromosome genome assembly for large yellow croaker.</title>
        <authorList>
            <person name="Xiao S."/>
        </authorList>
    </citation>
    <scope>NUCLEOTIDE SEQUENCE [LARGE SCALE GENOMIC DNA]</scope>
    <source>
        <strain evidence="9">JMULYC20181020</strain>
        <tissue evidence="9">Muscle</tissue>
    </source>
</reference>
<dbReference type="PANTHER" id="PTHR12011">
    <property type="entry name" value="ADHESION G-PROTEIN COUPLED RECEPTOR"/>
    <property type="match status" value="1"/>
</dbReference>
<keyword evidence="4 6" id="KW-0472">Membrane</keyword>
<feature type="transmembrane region" description="Helical" evidence="6">
    <location>
        <begin position="554"/>
        <end position="574"/>
    </location>
</feature>
<evidence type="ECO:0000256" key="4">
    <source>
        <dbReference type="ARBA" id="ARBA00023136"/>
    </source>
</evidence>
<dbReference type="InterPro" id="IPR057244">
    <property type="entry name" value="GAIN_B"/>
</dbReference>
<evidence type="ECO:0000313" key="9">
    <source>
        <dbReference type="EMBL" id="KAE8286722.1"/>
    </source>
</evidence>
<dbReference type="Proteomes" id="UP000424527">
    <property type="component" value="Unassembled WGS sequence"/>
</dbReference>
<dbReference type="GO" id="GO:0007189">
    <property type="term" value="P:adenylate cyclase-activating G protein-coupled receptor signaling pathway"/>
    <property type="evidence" value="ECO:0007669"/>
    <property type="project" value="TreeGrafter"/>
</dbReference>
<comment type="caution">
    <text evidence="9">The sequence shown here is derived from an EMBL/GenBank/DDBJ whole genome shotgun (WGS) entry which is preliminary data.</text>
</comment>
<feature type="domain" description="G-protein coupled receptors family 2 profile 2" evidence="8">
    <location>
        <begin position="325"/>
        <end position="577"/>
    </location>
</feature>
<dbReference type="GO" id="GO:0004930">
    <property type="term" value="F:G protein-coupled receptor activity"/>
    <property type="evidence" value="ECO:0007669"/>
    <property type="project" value="InterPro"/>
</dbReference>
<dbReference type="GO" id="GO:0005886">
    <property type="term" value="C:plasma membrane"/>
    <property type="evidence" value="ECO:0007669"/>
    <property type="project" value="TreeGrafter"/>
</dbReference>
<sequence length="613" mass="68699">MDCDGRLKISKWHVQRELLLHVLRGRRCNNTVAKLELKKCDSQAQGTDSETCNVTCLDTKNICKSSYSATSCSNTGQDSKDKYIINLNDKKCINCDNPVKQPEATLTSEDLNLTTFEEQGKVSSSQAVEVMGKMSDLVSNLNESSAAVSLGNGVQGIIVRETEPEDVDEISFAYSSPVSELNIIEERKELEKFSRSVTVSKEAFEEALKMNISVPFAAVFRFINMSKDEKNSTVLGNEILAVEMGTTISNLTDKIGINFFNMDYEGYPFCHSWNGEGSRPNWTDEGCETIQNGTNITCRCSHLTFFAILLTPLNETISSTDLSNLTIITQVGCGLSMFFLGIVLFMHCLLTKNKASLSTKMLINLVVAMFLLNFTFLINNFVASLKNSVGCKIMAAVMHYFMLATFTWFSVQAFHLCLQLYMMGKVVINRYLLKVCIISWVLPGIFVIALLSTGKYGEQFINNDDNNGNAMCWITDNDTHYIVNIGYYVVVFIFTFTTFIITMSWLFCLQRTNTGKTQNDTSGPSIVTIMGLCCLLGITWGFAFFAYGPLRMPSYYIFTILNSFQGFFLFIYYYKSTRSQNIKGGDRSTINSSSSTTTLKTSLDILENPYIKK</sequence>